<evidence type="ECO:0000256" key="1">
    <source>
        <dbReference type="ARBA" id="ARBA00023015"/>
    </source>
</evidence>
<dbReference type="FunFam" id="1.10.10.60:FF:000141">
    <property type="entry name" value="TetR family transcriptional regulator"/>
    <property type="match status" value="1"/>
</dbReference>
<dbReference type="KEGG" id="pstg:E8M01_12895"/>
<dbReference type="AlphaFoldDB" id="A0A4D7BAD4"/>
<reference evidence="7 8" key="1">
    <citation type="submission" date="2019-04" db="EMBL/GenBank/DDBJ databases">
        <title>Phreatobacter aquaticus sp. nov.</title>
        <authorList>
            <person name="Choi A."/>
        </authorList>
    </citation>
    <scope>NUCLEOTIDE SEQUENCE [LARGE SCALE GENOMIC DNA]</scope>
    <source>
        <strain evidence="7 8">KCTC 52518</strain>
    </source>
</reference>
<evidence type="ECO:0000259" key="6">
    <source>
        <dbReference type="PROSITE" id="PS50977"/>
    </source>
</evidence>
<dbReference type="Gene3D" id="1.10.357.10">
    <property type="entry name" value="Tetracycline Repressor, domain 2"/>
    <property type="match status" value="1"/>
</dbReference>
<dbReference type="InterPro" id="IPR009057">
    <property type="entry name" value="Homeodomain-like_sf"/>
</dbReference>
<feature type="region of interest" description="Disordered" evidence="5">
    <location>
        <begin position="1"/>
        <end position="21"/>
    </location>
</feature>
<keyword evidence="8" id="KW-1185">Reference proteome</keyword>
<keyword evidence="1" id="KW-0805">Transcription regulation</keyword>
<dbReference type="InterPro" id="IPR036271">
    <property type="entry name" value="Tet_transcr_reg_TetR-rel_C_sf"/>
</dbReference>
<evidence type="ECO:0000313" key="7">
    <source>
        <dbReference type="EMBL" id="QCI65037.1"/>
    </source>
</evidence>
<dbReference type="SUPFAM" id="SSF48498">
    <property type="entry name" value="Tetracyclin repressor-like, C-terminal domain"/>
    <property type="match status" value="1"/>
</dbReference>
<dbReference type="PROSITE" id="PS50977">
    <property type="entry name" value="HTH_TETR_2"/>
    <property type="match status" value="1"/>
</dbReference>
<dbReference type="PANTHER" id="PTHR30055:SF234">
    <property type="entry name" value="HTH-TYPE TRANSCRIPTIONAL REGULATOR BETI"/>
    <property type="match status" value="1"/>
</dbReference>
<evidence type="ECO:0000256" key="3">
    <source>
        <dbReference type="ARBA" id="ARBA00023163"/>
    </source>
</evidence>
<gene>
    <name evidence="7" type="ORF">E8M01_12895</name>
</gene>
<keyword evidence="3" id="KW-0804">Transcription</keyword>
<organism evidence="7 8">
    <name type="scientific">Phreatobacter stygius</name>
    <dbReference type="NCBI Taxonomy" id="1940610"/>
    <lineage>
        <taxon>Bacteria</taxon>
        <taxon>Pseudomonadati</taxon>
        <taxon>Pseudomonadota</taxon>
        <taxon>Alphaproteobacteria</taxon>
        <taxon>Hyphomicrobiales</taxon>
        <taxon>Phreatobacteraceae</taxon>
        <taxon>Phreatobacter</taxon>
    </lineage>
</organism>
<dbReference type="InterPro" id="IPR050109">
    <property type="entry name" value="HTH-type_TetR-like_transc_reg"/>
</dbReference>
<dbReference type="Pfam" id="PF17932">
    <property type="entry name" value="TetR_C_24"/>
    <property type="match status" value="1"/>
</dbReference>
<feature type="DNA-binding region" description="H-T-H motif" evidence="4">
    <location>
        <begin position="43"/>
        <end position="62"/>
    </location>
</feature>
<evidence type="ECO:0000256" key="2">
    <source>
        <dbReference type="ARBA" id="ARBA00023125"/>
    </source>
</evidence>
<evidence type="ECO:0000256" key="4">
    <source>
        <dbReference type="PROSITE-ProRule" id="PRU00335"/>
    </source>
</evidence>
<accession>A0A4D7BAD4</accession>
<protein>
    <submittedName>
        <fullName evidence="7">TetR/AcrR family transcriptional regulator</fullName>
    </submittedName>
</protein>
<dbReference type="EMBL" id="CP039690">
    <property type="protein sequence ID" value="QCI65037.1"/>
    <property type="molecule type" value="Genomic_DNA"/>
</dbReference>
<keyword evidence="2 4" id="KW-0238">DNA-binding</keyword>
<dbReference type="GO" id="GO:0003700">
    <property type="term" value="F:DNA-binding transcription factor activity"/>
    <property type="evidence" value="ECO:0007669"/>
    <property type="project" value="TreeGrafter"/>
</dbReference>
<evidence type="ECO:0000256" key="5">
    <source>
        <dbReference type="SAM" id="MobiDB-lite"/>
    </source>
</evidence>
<dbReference type="PRINTS" id="PR00455">
    <property type="entry name" value="HTHTETR"/>
</dbReference>
<dbReference type="Proteomes" id="UP000298781">
    <property type="component" value="Chromosome"/>
</dbReference>
<evidence type="ECO:0000313" key="8">
    <source>
        <dbReference type="Proteomes" id="UP000298781"/>
    </source>
</evidence>
<dbReference type="PANTHER" id="PTHR30055">
    <property type="entry name" value="HTH-TYPE TRANSCRIPTIONAL REGULATOR RUTR"/>
    <property type="match status" value="1"/>
</dbReference>
<dbReference type="Gene3D" id="1.10.10.60">
    <property type="entry name" value="Homeodomain-like"/>
    <property type="match status" value="1"/>
</dbReference>
<feature type="domain" description="HTH tetR-type" evidence="6">
    <location>
        <begin position="20"/>
        <end position="80"/>
    </location>
</feature>
<dbReference type="InterPro" id="IPR041490">
    <property type="entry name" value="KstR2_TetR_C"/>
</dbReference>
<dbReference type="OrthoDB" id="9779746at2"/>
<dbReference type="SUPFAM" id="SSF46689">
    <property type="entry name" value="Homeodomain-like"/>
    <property type="match status" value="1"/>
</dbReference>
<dbReference type="Pfam" id="PF00440">
    <property type="entry name" value="TetR_N"/>
    <property type="match status" value="1"/>
</dbReference>
<proteinExistence type="predicted"/>
<name>A0A4D7BAD4_9HYPH</name>
<sequence>MQDEAGSPFRDREQRLEDRERKRETVLRAAVRMFNARGFHAASLDEVAASIGVSKPTIYHYLGNKEQVLLECFTRGLDALDRAVEKASAAPGTGLERLSAFLVRYAENNMSDFGRCVVRTGNDALSPEGAARFRAMKRKIDGHLRRLVAEAMADGSAAPADVKLTAFTLASAVNGSAFWFSADGALPARAVAEAIVAILTAGLAPRAVPQPLG</sequence>
<feature type="compositionally biased region" description="Basic and acidic residues" evidence="5">
    <location>
        <begin position="9"/>
        <end position="21"/>
    </location>
</feature>
<dbReference type="InterPro" id="IPR001647">
    <property type="entry name" value="HTH_TetR"/>
</dbReference>
<dbReference type="RefSeq" id="WP_136960486.1">
    <property type="nucleotide sequence ID" value="NZ_CP039690.1"/>
</dbReference>
<dbReference type="GO" id="GO:0000976">
    <property type="term" value="F:transcription cis-regulatory region binding"/>
    <property type="evidence" value="ECO:0007669"/>
    <property type="project" value="TreeGrafter"/>
</dbReference>